<feature type="non-terminal residue" evidence="3">
    <location>
        <position position="1"/>
    </location>
</feature>
<sequence length="315" mass="32398">AAEVEKFPCPCCTKVLGSLWALLGHQTAKDHFKAAADVPPGNAQPPAAKKPAAVEKFPCPCCTKVLGSLEALLGHQTAKDHFKAAADVPPGNAQPPTVKNPAAAEVDKFPLSAAEVEALLAHQTAMNLLWPRNRGGLAAVVEKFPCPCCTKVLGSLEALLGHQTAEDHFKAAADVPPGSARARRRARRQPPTVKKPAAAEVDKFPLSAAEVEALLAHQTAKNPLEAVEIAVASAPPAKQGAVERAGVEGTLGSIQGRMETLSHGFDSAVKLGKGTGKGGGKLAAVKLADAASVTAPTLDTAEAAQSFPCPGCNRV</sequence>
<dbReference type="EMBL" id="CAJNNV010028055">
    <property type="protein sequence ID" value="CAE8622792.1"/>
    <property type="molecule type" value="Genomic_DNA"/>
</dbReference>
<gene>
    <name evidence="3" type="ORF">PGLA1383_LOCUS40181</name>
</gene>
<dbReference type="Proteomes" id="UP000654075">
    <property type="component" value="Unassembled WGS sequence"/>
</dbReference>
<keyword evidence="4" id="KW-1185">Reference proteome</keyword>
<dbReference type="GO" id="GO:0006355">
    <property type="term" value="P:regulation of DNA-templated transcription"/>
    <property type="evidence" value="ECO:0007669"/>
    <property type="project" value="InterPro"/>
</dbReference>
<evidence type="ECO:0000259" key="2">
    <source>
        <dbReference type="PROSITE" id="PS00028"/>
    </source>
</evidence>
<feature type="domain" description="C2H2-type" evidence="2">
    <location>
        <begin position="59"/>
        <end position="81"/>
    </location>
</feature>
<feature type="region of interest" description="Disordered" evidence="1">
    <location>
        <begin position="174"/>
        <end position="197"/>
    </location>
</feature>
<dbReference type="SMART" id="SM00355">
    <property type="entry name" value="ZnF_C2H2"/>
    <property type="match status" value="3"/>
</dbReference>
<proteinExistence type="predicted"/>
<name>A0A813GJF2_POLGL</name>
<comment type="caution">
    <text evidence="3">The sequence shown here is derived from an EMBL/GenBank/DDBJ whole genome shotgun (WGS) entry which is preliminary data.</text>
</comment>
<feature type="domain" description="C2H2-type" evidence="2">
    <location>
        <begin position="146"/>
        <end position="168"/>
    </location>
</feature>
<evidence type="ECO:0000313" key="3">
    <source>
        <dbReference type="EMBL" id="CAE8622792.1"/>
    </source>
</evidence>
<protein>
    <recommendedName>
        <fullName evidence="2">C2H2-type domain-containing protein</fullName>
    </recommendedName>
</protein>
<dbReference type="PANTHER" id="PTHR46326:SF8">
    <property type="entry name" value="C2H2-LIKE ZINC FINGER PROTEIN"/>
    <property type="match status" value="1"/>
</dbReference>
<dbReference type="InterPro" id="IPR013087">
    <property type="entry name" value="Znf_C2H2_type"/>
</dbReference>
<dbReference type="PROSITE" id="PS00028">
    <property type="entry name" value="ZINC_FINGER_C2H2_1"/>
    <property type="match status" value="2"/>
</dbReference>
<dbReference type="PANTHER" id="PTHR46326">
    <property type="entry name" value="ZINC FINGER PROTEIN ZAT1-RELATED"/>
    <property type="match status" value="1"/>
</dbReference>
<dbReference type="AlphaFoldDB" id="A0A813GJF2"/>
<reference evidence="3" key="1">
    <citation type="submission" date="2021-02" db="EMBL/GenBank/DDBJ databases">
        <authorList>
            <person name="Dougan E. K."/>
            <person name="Rhodes N."/>
            <person name="Thang M."/>
            <person name="Chan C."/>
        </authorList>
    </citation>
    <scope>NUCLEOTIDE SEQUENCE</scope>
</reference>
<evidence type="ECO:0000313" key="4">
    <source>
        <dbReference type="Proteomes" id="UP000654075"/>
    </source>
</evidence>
<accession>A0A813GJF2</accession>
<dbReference type="InterPro" id="IPR044303">
    <property type="entry name" value="ZAT1/4/9"/>
</dbReference>
<evidence type="ECO:0000256" key="1">
    <source>
        <dbReference type="SAM" id="MobiDB-lite"/>
    </source>
</evidence>
<organism evidence="3 4">
    <name type="scientific">Polarella glacialis</name>
    <name type="common">Dinoflagellate</name>
    <dbReference type="NCBI Taxonomy" id="89957"/>
    <lineage>
        <taxon>Eukaryota</taxon>
        <taxon>Sar</taxon>
        <taxon>Alveolata</taxon>
        <taxon>Dinophyceae</taxon>
        <taxon>Suessiales</taxon>
        <taxon>Suessiaceae</taxon>
        <taxon>Polarella</taxon>
    </lineage>
</organism>